<feature type="transmembrane region" description="Helical" evidence="1">
    <location>
        <begin position="12"/>
        <end position="31"/>
    </location>
</feature>
<gene>
    <name evidence="2" type="primary">72</name>
    <name evidence="2" type="ORF">SEA_CHIKENJARS_72</name>
</gene>
<dbReference type="GeneID" id="55622776"/>
<evidence type="ECO:0000313" key="2">
    <source>
        <dbReference type="EMBL" id="QEQ94375.1"/>
    </source>
</evidence>
<accession>A0A5J6DA82</accession>
<keyword evidence="1" id="KW-0812">Transmembrane</keyword>
<dbReference type="RefSeq" id="YP_009852174.1">
    <property type="nucleotide sequence ID" value="NC_048810.1"/>
</dbReference>
<reference evidence="2 3" key="1">
    <citation type="submission" date="2019-07" db="EMBL/GenBank/DDBJ databases">
        <authorList>
            <person name="Birge L.R."/>
            <person name="Bivans L.D."/>
            <person name="Blakestad S.M."/>
            <person name="Chesley E.K."/>
            <person name="Frank J.E."/>
            <person name="Hoagland S."/>
            <person name="Hultquist J."/>
            <person name="Lee N.R."/>
            <person name="Pena P.B."/>
            <person name="Ramsey E.P."/>
            <person name="Chia C."/>
            <person name="Williams D.C."/>
            <person name="Garlena R.A."/>
            <person name="Russell D.A."/>
            <person name="Pope W.H."/>
            <person name="Jacobs-Sera D."/>
            <person name="Hatfull G.F."/>
        </authorList>
    </citation>
    <scope>NUCLEOTIDE SEQUENCE [LARGE SCALE GENOMIC DNA]</scope>
</reference>
<dbReference type="Proteomes" id="UP000325848">
    <property type="component" value="Segment"/>
</dbReference>
<protein>
    <submittedName>
        <fullName evidence="2">Uncharacterized protein</fullName>
    </submittedName>
</protein>
<proteinExistence type="predicted"/>
<name>A0A5J6DA82_9CAUD</name>
<keyword evidence="1" id="KW-0472">Membrane</keyword>
<keyword evidence="3" id="KW-1185">Reference proteome</keyword>
<organism evidence="2 3">
    <name type="scientific">Gordonia phage Chikenjars</name>
    <dbReference type="NCBI Taxonomy" id="2601686"/>
    <lineage>
        <taxon>Viruses</taxon>
        <taxon>Duplodnaviria</taxon>
        <taxon>Heunggongvirae</taxon>
        <taxon>Uroviricota</taxon>
        <taxon>Caudoviricetes</taxon>
        <taxon>Deejayvirinae</taxon>
        <taxon>Kenoshavirus</taxon>
        <taxon>Kenoshavirus chikenjars</taxon>
    </lineage>
</organism>
<dbReference type="EMBL" id="MN204501">
    <property type="protein sequence ID" value="QEQ94375.1"/>
    <property type="molecule type" value="Genomic_DNA"/>
</dbReference>
<keyword evidence="1" id="KW-1133">Transmembrane helix</keyword>
<feature type="transmembrane region" description="Helical" evidence="1">
    <location>
        <begin position="43"/>
        <end position="65"/>
    </location>
</feature>
<evidence type="ECO:0000256" key="1">
    <source>
        <dbReference type="SAM" id="Phobius"/>
    </source>
</evidence>
<dbReference type="KEGG" id="vg:55622776"/>
<sequence length="68" mass="7910">MLEYFKEPLFILALAAILCYSYVFVVVHMYAKKYEEIGRRRTRILVVAGLGMSCIFVMCTILMFFTKG</sequence>
<evidence type="ECO:0000313" key="3">
    <source>
        <dbReference type="Proteomes" id="UP000325848"/>
    </source>
</evidence>